<accession>A0ABZ3E838</accession>
<organism evidence="1 2">
    <name type="scientific">Marinobacter alkaliphilus</name>
    <dbReference type="NCBI Taxonomy" id="254719"/>
    <lineage>
        <taxon>Bacteria</taxon>
        <taxon>Pseudomonadati</taxon>
        <taxon>Pseudomonadota</taxon>
        <taxon>Gammaproteobacteria</taxon>
        <taxon>Pseudomonadales</taxon>
        <taxon>Marinobacteraceae</taxon>
        <taxon>Marinobacter</taxon>
    </lineage>
</organism>
<name>A0ABZ3E838_9GAMM</name>
<dbReference type="Gene3D" id="1.20.120.330">
    <property type="entry name" value="Nucleotidyltransferases domain 2"/>
    <property type="match status" value="1"/>
</dbReference>
<evidence type="ECO:0000313" key="2">
    <source>
        <dbReference type="Proteomes" id="UP001445268"/>
    </source>
</evidence>
<proteinExistence type="predicted"/>
<keyword evidence="2" id="KW-1185">Reference proteome</keyword>
<sequence length="252" mass="28843">MPITISGIEHLEQGQRERVHDKLLDIIVETFVDPADSDFISARFMALNYQKRPFFWPALQAIEKYLKALLLSHGVSVKGKRFGHKITAMSERLGGYDDVLRNLRLTPVPEHEELRRLNLWGSEDPFEFIREIEKYGLASNRYNFWGATFEASCLPKLDQLVFALRSRCVGTRALKGVGRNEKLDYYAYEQNYPFAPSSYNQGGLWGKFVVGQEVPSIEAALKGLYGHPAVFQRWLTDNIDLREDEAAKIAGR</sequence>
<protein>
    <recommendedName>
        <fullName evidence="3">HEPN domain-containing protein</fullName>
    </recommendedName>
</protein>
<dbReference type="EMBL" id="CP152380">
    <property type="protein sequence ID" value="XAF55007.1"/>
    <property type="molecule type" value="Genomic_DNA"/>
</dbReference>
<evidence type="ECO:0008006" key="3">
    <source>
        <dbReference type="Google" id="ProtNLM"/>
    </source>
</evidence>
<reference evidence="1 2" key="1">
    <citation type="submission" date="2024-04" db="EMBL/GenBank/DDBJ databases">
        <title>Marinobacter sp. SBY-1.</title>
        <authorList>
            <person name="Pan C."/>
        </authorList>
    </citation>
    <scope>NUCLEOTIDE SEQUENCE [LARGE SCALE GENOMIC DNA]</scope>
    <source>
        <strain evidence="1 2">SBY-1</strain>
    </source>
</reference>
<dbReference type="SUPFAM" id="SSF81593">
    <property type="entry name" value="Nucleotidyltransferase substrate binding subunit/domain"/>
    <property type="match status" value="1"/>
</dbReference>
<evidence type="ECO:0000313" key="1">
    <source>
        <dbReference type="EMBL" id="XAF55007.1"/>
    </source>
</evidence>
<dbReference type="Proteomes" id="UP001445268">
    <property type="component" value="Chromosome"/>
</dbReference>
<gene>
    <name evidence="1" type="ORF">AAGT77_05520</name>
</gene>
<dbReference type="RefSeq" id="WP_342632052.1">
    <property type="nucleotide sequence ID" value="NZ_CP152380.1"/>
</dbReference>